<evidence type="ECO:0000256" key="6">
    <source>
        <dbReference type="ARBA" id="ARBA00023136"/>
    </source>
</evidence>
<evidence type="ECO:0000313" key="9">
    <source>
        <dbReference type="EMBL" id="TWG25953.1"/>
    </source>
</evidence>
<feature type="transmembrane region" description="Helical" evidence="7">
    <location>
        <begin position="155"/>
        <end position="176"/>
    </location>
</feature>
<feature type="domain" description="Major facilitator superfamily (MFS) profile" evidence="8">
    <location>
        <begin position="31"/>
        <end position="406"/>
    </location>
</feature>
<evidence type="ECO:0000256" key="4">
    <source>
        <dbReference type="ARBA" id="ARBA00022692"/>
    </source>
</evidence>
<gene>
    <name evidence="9" type="ORF">FHX34_101927</name>
</gene>
<feature type="transmembrane region" description="Helical" evidence="7">
    <location>
        <begin position="66"/>
        <end position="89"/>
    </location>
</feature>
<keyword evidence="2" id="KW-0813">Transport</keyword>
<evidence type="ECO:0000256" key="1">
    <source>
        <dbReference type="ARBA" id="ARBA00004651"/>
    </source>
</evidence>
<dbReference type="InterPro" id="IPR050171">
    <property type="entry name" value="MFS_Transporters"/>
</dbReference>
<dbReference type="SUPFAM" id="SSF103473">
    <property type="entry name" value="MFS general substrate transporter"/>
    <property type="match status" value="1"/>
</dbReference>
<keyword evidence="3" id="KW-1003">Cell membrane</keyword>
<feature type="transmembrane region" description="Helical" evidence="7">
    <location>
        <begin position="120"/>
        <end position="143"/>
    </location>
</feature>
<dbReference type="PROSITE" id="PS50850">
    <property type="entry name" value="MFS"/>
    <property type="match status" value="1"/>
</dbReference>
<dbReference type="Gene3D" id="1.20.1250.20">
    <property type="entry name" value="MFS general substrate transporter like domains"/>
    <property type="match status" value="1"/>
</dbReference>
<comment type="caution">
    <text evidence="9">The sequence shown here is derived from an EMBL/GenBank/DDBJ whole genome shotgun (WGS) entry which is preliminary data.</text>
</comment>
<evidence type="ECO:0000313" key="10">
    <source>
        <dbReference type="Proteomes" id="UP000320239"/>
    </source>
</evidence>
<dbReference type="InterPro" id="IPR020846">
    <property type="entry name" value="MFS_dom"/>
</dbReference>
<evidence type="ECO:0000256" key="3">
    <source>
        <dbReference type="ARBA" id="ARBA00022475"/>
    </source>
</evidence>
<accession>A0A561WQ23</accession>
<protein>
    <submittedName>
        <fullName evidence="9">Putative MFS family arabinose efflux permease</fullName>
    </submittedName>
</protein>
<dbReference type="AlphaFoldDB" id="A0A561WQ23"/>
<feature type="transmembrane region" description="Helical" evidence="7">
    <location>
        <begin position="96"/>
        <end position="114"/>
    </location>
</feature>
<dbReference type="Pfam" id="PF07690">
    <property type="entry name" value="MFS_1"/>
    <property type="match status" value="1"/>
</dbReference>
<feature type="transmembrane region" description="Helical" evidence="7">
    <location>
        <begin position="263"/>
        <end position="283"/>
    </location>
</feature>
<feature type="transmembrane region" description="Helical" evidence="7">
    <location>
        <begin position="318"/>
        <end position="334"/>
    </location>
</feature>
<evidence type="ECO:0000256" key="2">
    <source>
        <dbReference type="ARBA" id="ARBA00022448"/>
    </source>
</evidence>
<evidence type="ECO:0000256" key="5">
    <source>
        <dbReference type="ARBA" id="ARBA00022989"/>
    </source>
</evidence>
<sequence length="422" mass="42860">MRAEAPPTGAAEEGELVRGWLRGTVGGLPAVYWYLWAGLLINRVGGFAVLYLSLYLTAERGAGSALAGLVVGTYGIGGVAGTLAGGVLTDRWGRRATLLAAHLACSAVLVALAVSSPLPVIAGLCLLLGLTQAMPGPAFVAAITDTVPAGHRLRAFNLQFWAFNLGTAGASLLAGLLARWSYLGLFLIDAASTLVTALLIAWKVPETLGGAGRSGPATGGMRTVLADRIFLAFVGLTLLQALLSSQTNTIVPLAMHGDGLGPGAYGLVTALGGALIVLGQLFVPKVIDGRRKDRVLALSMVVMAAGFAVLTVADSLPAYLAAAAVWTVGGMLAAPPNAAINSELAPPLLRGRYQAVFYLSFPAASFVAPALGGAGLEAFGAGHWAVVAAVGMVAAALHLAAGPARERRVAEAPRPAPERPAA</sequence>
<evidence type="ECO:0000259" key="8">
    <source>
        <dbReference type="PROSITE" id="PS50850"/>
    </source>
</evidence>
<organism evidence="9 10">
    <name type="scientific">Actinoplanes teichomyceticus</name>
    <dbReference type="NCBI Taxonomy" id="1867"/>
    <lineage>
        <taxon>Bacteria</taxon>
        <taxon>Bacillati</taxon>
        <taxon>Actinomycetota</taxon>
        <taxon>Actinomycetes</taxon>
        <taxon>Micromonosporales</taxon>
        <taxon>Micromonosporaceae</taxon>
        <taxon>Actinoplanes</taxon>
    </lineage>
</organism>
<proteinExistence type="predicted"/>
<dbReference type="EMBL" id="VIWY01000001">
    <property type="protein sequence ID" value="TWG25953.1"/>
    <property type="molecule type" value="Genomic_DNA"/>
</dbReference>
<keyword evidence="10" id="KW-1185">Reference proteome</keyword>
<dbReference type="GO" id="GO:0005886">
    <property type="term" value="C:plasma membrane"/>
    <property type="evidence" value="ECO:0007669"/>
    <property type="project" value="UniProtKB-SubCell"/>
</dbReference>
<keyword evidence="4 7" id="KW-0812">Transmembrane</keyword>
<dbReference type="GO" id="GO:0022857">
    <property type="term" value="F:transmembrane transporter activity"/>
    <property type="evidence" value="ECO:0007669"/>
    <property type="project" value="InterPro"/>
</dbReference>
<dbReference type="InterPro" id="IPR036259">
    <property type="entry name" value="MFS_trans_sf"/>
</dbReference>
<evidence type="ECO:0000256" key="7">
    <source>
        <dbReference type="SAM" id="Phobius"/>
    </source>
</evidence>
<feature type="transmembrane region" description="Helical" evidence="7">
    <location>
        <begin position="355"/>
        <end position="376"/>
    </location>
</feature>
<name>A0A561WQ23_ACTTI</name>
<comment type="subcellular location">
    <subcellularLocation>
        <location evidence="1">Cell membrane</location>
        <topology evidence="1">Multi-pass membrane protein</topology>
    </subcellularLocation>
</comment>
<feature type="transmembrane region" description="Helical" evidence="7">
    <location>
        <begin position="382"/>
        <end position="401"/>
    </location>
</feature>
<feature type="transmembrane region" description="Helical" evidence="7">
    <location>
        <begin position="295"/>
        <end position="312"/>
    </location>
</feature>
<keyword evidence="6 7" id="KW-0472">Membrane</keyword>
<keyword evidence="5 7" id="KW-1133">Transmembrane helix</keyword>
<feature type="transmembrane region" description="Helical" evidence="7">
    <location>
        <begin position="225"/>
        <end position="243"/>
    </location>
</feature>
<dbReference type="PANTHER" id="PTHR23517:SF2">
    <property type="entry name" value="MULTIDRUG RESISTANCE PROTEIN MDTH"/>
    <property type="match status" value="1"/>
</dbReference>
<reference evidence="9 10" key="1">
    <citation type="submission" date="2019-06" db="EMBL/GenBank/DDBJ databases">
        <title>Sequencing the genomes of 1000 actinobacteria strains.</title>
        <authorList>
            <person name="Klenk H.-P."/>
        </authorList>
    </citation>
    <scope>NUCLEOTIDE SEQUENCE [LARGE SCALE GENOMIC DNA]</scope>
    <source>
        <strain evidence="9 10">DSM 43866</strain>
    </source>
</reference>
<dbReference type="Proteomes" id="UP000320239">
    <property type="component" value="Unassembled WGS sequence"/>
</dbReference>
<dbReference type="PANTHER" id="PTHR23517">
    <property type="entry name" value="RESISTANCE PROTEIN MDTM, PUTATIVE-RELATED-RELATED"/>
    <property type="match status" value="1"/>
</dbReference>
<feature type="transmembrane region" description="Helical" evidence="7">
    <location>
        <begin position="182"/>
        <end position="204"/>
    </location>
</feature>
<feature type="transmembrane region" description="Helical" evidence="7">
    <location>
        <begin position="31"/>
        <end position="54"/>
    </location>
</feature>
<dbReference type="InterPro" id="IPR011701">
    <property type="entry name" value="MFS"/>
</dbReference>